<accession>A0A1G9XGJ7</accession>
<gene>
    <name evidence="1" type="ORF">SAMN05192555_1351</name>
</gene>
<evidence type="ECO:0000313" key="2">
    <source>
        <dbReference type="Proteomes" id="UP000199107"/>
    </source>
</evidence>
<dbReference type="STRING" id="48727.SAMN05192555_1351"/>
<name>A0A1G9XGJ7_9GAMM</name>
<dbReference type="AlphaFoldDB" id="A0A1G9XGJ7"/>
<proteinExistence type="predicted"/>
<dbReference type="Proteomes" id="UP000199107">
    <property type="component" value="Unassembled WGS sequence"/>
</dbReference>
<organism evidence="1 2">
    <name type="scientific">Franzmannia pantelleriensis</name>
    <dbReference type="NCBI Taxonomy" id="48727"/>
    <lineage>
        <taxon>Bacteria</taxon>
        <taxon>Pseudomonadati</taxon>
        <taxon>Pseudomonadota</taxon>
        <taxon>Gammaproteobacteria</taxon>
        <taxon>Oceanospirillales</taxon>
        <taxon>Halomonadaceae</taxon>
        <taxon>Franzmannia</taxon>
    </lineage>
</organism>
<evidence type="ECO:0000313" key="1">
    <source>
        <dbReference type="EMBL" id="SDM95817.1"/>
    </source>
</evidence>
<keyword evidence="2" id="KW-1185">Reference proteome</keyword>
<sequence>MPSLLSDDTSLTGATQLQKMGFVERL</sequence>
<protein>
    <submittedName>
        <fullName evidence="1">Uncharacterized protein</fullName>
    </submittedName>
</protein>
<reference evidence="2" key="1">
    <citation type="submission" date="2016-10" db="EMBL/GenBank/DDBJ databases">
        <authorList>
            <person name="Varghese N."/>
            <person name="Submissions S."/>
        </authorList>
    </citation>
    <scope>NUCLEOTIDE SEQUENCE [LARGE SCALE GENOMIC DNA]</scope>
    <source>
        <strain evidence="2">AAP</strain>
    </source>
</reference>
<dbReference type="EMBL" id="FNGH01000035">
    <property type="protein sequence ID" value="SDM95817.1"/>
    <property type="molecule type" value="Genomic_DNA"/>
</dbReference>
<feature type="non-terminal residue" evidence="1">
    <location>
        <position position="26"/>
    </location>
</feature>